<gene>
    <name evidence="3" type="ORF">GCM10010251_66390</name>
</gene>
<accession>A0A918KXG5</accession>
<evidence type="ECO:0000313" key="3">
    <source>
        <dbReference type="EMBL" id="GGR40371.1"/>
    </source>
</evidence>
<reference evidence="3" key="2">
    <citation type="submission" date="2020-09" db="EMBL/GenBank/DDBJ databases">
        <authorList>
            <person name="Sun Q."/>
            <person name="Ohkuma M."/>
        </authorList>
    </citation>
    <scope>NUCLEOTIDE SEQUENCE</scope>
    <source>
        <strain evidence="3">JCM 4346</strain>
    </source>
</reference>
<organism evidence="3 4">
    <name type="scientific">Streptomyces aurantiogriseus</name>
    <dbReference type="NCBI Taxonomy" id="66870"/>
    <lineage>
        <taxon>Bacteria</taxon>
        <taxon>Bacillati</taxon>
        <taxon>Actinomycetota</taxon>
        <taxon>Actinomycetes</taxon>
        <taxon>Kitasatosporales</taxon>
        <taxon>Streptomycetaceae</taxon>
        <taxon>Streptomyces</taxon>
    </lineage>
</organism>
<protein>
    <recommendedName>
        <fullName evidence="2">DUF3592 domain-containing protein</fullName>
    </recommendedName>
</protein>
<keyword evidence="1" id="KW-0812">Transmembrane</keyword>
<dbReference type="AlphaFoldDB" id="A0A918KXG5"/>
<keyword evidence="1" id="KW-0472">Membrane</keyword>
<proteinExistence type="predicted"/>
<comment type="caution">
    <text evidence="3">The sequence shown here is derived from an EMBL/GenBank/DDBJ whole genome shotgun (WGS) entry which is preliminary data.</text>
</comment>
<keyword evidence="4" id="KW-1185">Reference proteome</keyword>
<keyword evidence="1" id="KW-1133">Transmembrane helix</keyword>
<feature type="transmembrane region" description="Helical" evidence="1">
    <location>
        <begin position="117"/>
        <end position="138"/>
    </location>
</feature>
<evidence type="ECO:0000256" key="1">
    <source>
        <dbReference type="SAM" id="Phobius"/>
    </source>
</evidence>
<dbReference type="RefSeq" id="WP_373312154.1">
    <property type="nucleotide sequence ID" value="NZ_BMSX01000018.1"/>
</dbReference>
<reference evidence="3" key="1">
    <citation type="journal article" date="2014" name="Int. J. Syst. Evol. Microbiol.">
        <title>Complete genome sequence of Corynebacterium casei LMG S-19264T (=DSM 44701T), isolated from a smear-ripened cheese.</title>
        <authorList>
            <consortium name="US DOE Joint Genome Institute (JGI-PGF)"/>
            <person name="Walter F."/>
            <person name="Albersmeier A."/>
            <person name="Kalinowski J."/>
            <person name="Ruckert C."/>
        </authorList>
    </citation>
    <scope>NUCLEOTIDE SEQUENCE</scope>
    <source>
        <strain evidence="3">JCM 4346</strain>
    </source>
</reference>
<dbReference type="EMBL" id="BMSX01000018">
    <property type="protein sequence ID" value="GGR40371.1"/>
    <property type="molecule type" value="Genomic_DNA"/>
</dbReference>
<feature type="transmembrane region" description="Helical" evidence="1">
    <location>
        <begin position="6"/>
        <end position="28"/>
    </location>
</feature>
<dbReference type="InterPro" id="IPR021994">
    <property type="entry name" value="DUF3592"/>
</dbReference>
<evidence type="ECO:0000313" key="4">
    <source>
        <dbReference type="Proteomes" id="UP000658320"/>
    </source>
</evidence>
<evidence type="ECO:0000259" key="2">
    <source>
        <dbReference type="Pfam" id="PF12158"/>
    </source>
</evidence>
<feature type="domain" description="DUF3592" evidence="2">
    <location>
        <begin position="44"/>
        <end position="109"/>
    </location>
</feature>
<sequence>MTQPWLTFALIFAAGWLAYGLRVTLGALRGRAGLRRLGVRGTRTEGEVARGPRREGDVMHPAQVRYRAGPRDQTYRRAPLNADLHVLRVGYEVVVRYDPADPRRVVVVRTQASFSPYTYLVCGVALCLFGVGLGLWSLV</sequence>
<dbReference type="Pfam" id="PF12158">
    <property type="entry name" value="DUF3592"/>
    <property type="match status" value="1"/>
</dbReference>
<dbReference type="Proteomes" id="UP000658320">
    <property type="component" value="Unassembled WGS sequence"/>
</dbReference>
<name>A0A918KXG5_9ACTN</name>